<comment type="cofactor">
    <cofactor evidence="1">
        <name>FMN</name>
        <dbReference type="ChEBI" id="CHEBI:58210"/>
    </cofactor>
</comment>
<dbReference type="InterPro" id="IPR001155">
    <property type="entry name" value="OxRdtase_FMN_N"/>
</dbReference>
<dbReference type="SUPFAM" id="SSF51395">
    <property type="entry name" value="FMN-linked oxidoreductases"/>
    <property type="match status" value="1"/>
</dbReference>
<dbReference type="Proteomes" id="UP000092154">
    <property type="component" value="Unassembled WGS sequence"/>
</dbReference>
<evidence type="ECO:0000313" key="8">
    <source>
        <dbReference type="Proteomes" id="UP000092154"/>
    </source>
</evidence>
<accession>A0A1B7MHP5</accession>
<keyword evidence="3" id="KW-0288">FMN</keyword>
<keyword evidence="2" id="KW-0285">Flavoprotein</keyword>
<evidence type="ECO:0000256" key="2">
    <source>
        <dbReference type="ARBA" id="ARBA00022630"/>
    </source>
</evidence>
<dbReference type="InterPro" id="IPR044152">
    <property type="entry name" value="YqjM-like"/>
</dbReference>
<name>A0A1B7MHP5_9AGAM</name>
<evidence type="ECO:0000256" key="4">
    <source>
        <dbReference type="ARBA" id="ARBA00022857"/>
    </source>
</evidence>
<keyword evidence="5" id="KW-0560">Oxidoreductase</keyword>
<dbReference type="Gene3D" id="3.20.20.70">
    <property type="entry name" value="Aldolase class I"/>
    <property type="match status" value="1"/>
</dbReference>
<evidence type="ECO:0000256" key="3">
    <source>
        <dbReference type="ARBA" id="ARBA00022643"/>
    </source>
</evidence>
<proteinExistence type="predicted"/>
<protein>
    <submittedName>
        <fullName evidence="7">FMN-linked oxidoreductase</fullName>
    </submittedName>
</protein>
<dbReference type="AlphaFoldDB" id="A0A1B7MHP5"/>
<dbReference type="OrthoDB" id="72788at2759"/>
<feature type="domain" description="NADH:flavin oxidoreductase/NADH oxidase N-terminal" evidence="6">
    <location>
        <begin position="38"/>
        <end position="377"/>
    </location>
</feature>
<evidence type="ECO:0000313" key="7">
    <source>
        <dbReference type="EMBL" id="OAX32123.1"/>
    </source>
</evidence>
<dbReference type="EMBL" id="KV449111">
    <property type="protein sequence ID" value="OAX32123.1"/>
    <property type="molecule type" value="Genomic_DNA"/>
</dbReference>
<dbReference type="GO" id="GO:0010181">
    <property type="term" value="F:FMN binding"/>
    <property type="evidence" value="ECO:0007669"/>
    <property type="project" value="InterPro"/>
</dbReference>
<dbReference type="InterPro" id="IPR013785">
    <property type="entry name" value="Aldolase_TIM"/>
</dbReference>
<dbReference type="GO" id="GO:0003959">
    <property type="term" value="F:NADPH dehydrogenase activity"/>
    <property type="evidence" value="ECO:0007669"/>
    <property type="project" value="InterPro"/>
</dbReference>
<keyword evidence="8" id="KW-1185">Reference proteome</keyword>
<dbReference type="STRING" id="1314800.A0A1B7MHP5"/>
<reference evidence="7 8" key="1">
    <citation type="submission" date="2016-06" db="EMBL/GenBank/DDBJ databases">
        <title>Comparative genomics of the ectomycorrhizal sister species Rhizopogon vinicolor and Rhizopogon vesiculosus (Basidiomycota: Boletales) reveals a divergence of the mating type B locus.</title>
        <authorList>
            <consortium name="DOE Joint Genome Institute"/>
            <person name="Mujic A.B."/>
            <person name="Kuo A."/>
            <person name="Tritt A."/>
            <person name="Lipzen A."/>
            <person name="Chen C."/>
            <person name="Johnson J."/>
            <person name="Sharma A."/>
            <person name="Barry K."/>
            <person name="Grigoriev I.V."/>
            <person name="Spatafora J.W."/>
        </authorList>
    </citation>
    <scope>NUCLEOTIDE SEQUENCE [LARGE SCALE GENOMIC DNA]</scope>
    <source>
        <strain evidence="7 8">AM-OR11-026</strain>
    </source>
</reference>
<dbReference type="CDD" id="cd02932">
    <property type="entry name" value="OYE_YqiM_FMN"/>
    <property type="match status" value="1"/>
</dbReference>
<dbReference type="InParanoid" id="A0A1B7MHP5"/>
<keyword evidence="4" id="KW-0521">NADP</keyword>
<sequence>MQPPANRPALAIPYFTPAQVPAAGTAFDPQPDGTPIPKLFQPIKIRGTTFHNRIFLSPLCQNSAEDGHFTSWHMAHLGGIFTRGPGLSIVEATAVLPEGRITPEDAGLWKDSQIEPLRKIVEFAHSQNQKIGIQLAHAGRKASIVAPWLNFGLTATENVGGWPDNVWGASAVPFNDNSPVPKELSTTQIKAVVVAFVDAAKRALTAGIDVIEIHNAHGYLLFSFLSPTTNKRTDEYGGSFENRIRLTLEVVDAIRGIIPADMPLFLRVSATEWLEEVLPNEPSWRVEDTVKLAGILVEHGVDFLDVSSGGNHAKAIMKVDSAAYQAPFAQVVKEAVGDRLVVGSVGSINTGKIAQDVLDKGQADVILVGRQFQKNPGTVWAFAADLRVAIKLANQLTVGFLGRGNIGKIQKADW</sequence>
<evidence type="ECO:0000259" key="6">
    <source>
        <dbReference type="Pfam" id="PF00724"/>
    </source>
</evidence>
<evidence type="ECO:0000256" key="5">
    <source>
        <dbReference type="ARBA" id="ARBA00023002"/>
    </source>
</evidence>
<dbReference type="GO" id="GO:0050661">
    <property type="term" value="F:NADP binding"/>
    <property type="evidence" value="ECO:0007669"/>
    <property type="project" value="InterPro"/>
</dbReference>
<dbReference type="PANTHER" id="PTHR43303:SF4">
    <property type="entry name" value="NADPH DEHYDROGENASE C23G7.10C-RELATED"/>
    <property type="match status" value="1"/>
</dbReference>
<dbReference type="Pfam" id="PF00724">
    <property type="entry name" value="Oxidored_FMN"/>
    <property type="match status" value="1"/>
</dbReference>
<dbReference type="FunCoup" id="A0A1B7MHP5">
    <property type="interactions" value="1"/>
</dbReference>
<organism evidence="7 8">
    <name type="scientific">Rhizopogon vinicolor AM-OR11-026</name>
    <dbReference type="NCBI Taxonomy" id="1314800"/>
    <lineage>
        <taxon>Eukaryota</taxon>
        <taxon>Fungi</taxon>
        <taxon>Dikarya</taxon>
        <taxon>Basidiomycota</taxon>
        <taxon>Agaricomycotina</taxon>
        <taxon>Agaricomycetes</taxon>
        <taxon>Agaricomycetidae</taxon>
        <taxon>Boletales</taxon>
        <taxon>Suillineae</taxon>
        <taxon>Rhizopogonaceae</taxon>
        <taxon>Rhizopogon</taxon>
    </lineage>
</organism>
<gene>
    <name evidence="7" type="ORF">K503DRAFT_776970</name>
</gene>
<evidence type="ECO:0000256" key="1">
    <source>
        <dbReference type="ARBA" id="ARBA00001917"/>
    </source>
</evidence>
<dbReference type="PANTHER" id="PTHR43303">
    <property type="entry name" value="NADPH DEHYDROGENASE C23G7.10C-RELATED"/>
    <property type="match status" value="1"/>
</dbReference>